<dbReference type="SUPFAM" id="SSF50978">
    <property type="entry name" value="WD40 repeat-like"/>
    <property type="match status" value="1"/>
</dbReference>
<dbReference type="PANTHER" id="PTHR15574:SF40">
    <property type="entry name" value="WD AND TETRATRICOPEPTIDE REPEATS PROTEIN 1"/>
    <property type="match status" value="1"/>
</dbReference>
<feature type="compositionally biased region" description="Low complexity" evidence="4">
    <location>
        <begin position="485"/>
        <end position="496"/>
    </location>
</feature>
<protein>
    <recommendedName>
        <fullName evidence="7">Guanine nucleotide-binding protein subunit beta-like protein</fullName>
    </recommendedName>
</protein>
<feature type="region of interest" description="Disordered" evidence="4">
    <location>
        <begin position="479"/>
        <end position="538"/>
    </location>
</feature>
<keyword evidence="2" id="KW-0677">Repeat</keyword>
<gene>
    <name evidence="5" type="ORF">HK100_010342</name>
</gene>
<dbReference type="GO" id="GO:0080008">
    <property type="term" value="C:Cul4-RING E3 ubiquitin ligase complex"/>
    <property type="evidence" value="ECO:0007669"/>
    <property type="project" value="TreeGrafter"/>
</dbReference>
<dbReference type="InterPro" id="IPR045151">
    <property type="entry name" value="DCAF8"/>
</dbReference>
<dbReference type="InterPro" id="IPR036322">
    <property type="entry name" value="WD40_repeat_dom_sf"/>
</dbReference>
<dbReference type="InterPro" id="IPR015943">
    <property type="entry name" value="WD40/YVTN_repeat-like_dom_sf"/>
</dbReference>
<keyword evidence="6" id="KW-1185">Reference proteome</keyword>
<dbReference type="EMBL" id="JADGJH010000567">
    <property type="protein sequence ID" value="KAJ3126287.1"/>
    <property type="molecule type" value="Genomic_DNA"/>
</dbReference>
<evidence type="ECO:0000313" key="5">
    <source>
        <dbReference type="EMBL" id="KAJ3126287.1"/>
    </source>
</evidence>
<dbReference type="Proteomes" id="UP001211907">
    <property type="component" value="Unassembled WGS sequence"/>
</dbReference>
<dbReference type="PROSITE" id="PS50082">
    <property type="entry name" value="WD_REPEATS_2"/>
    <property type="match status" value="2"/>
</dbReference>
<dbReference type="InterPro" id="IPR001680">
    <property type="entry name" value="WD40_rpt"/>
</dbReference>
<organism evidence="5 6">
    <name type="scientific">Physocladia obscura</name>
    <dbReference type="NCBI Taxonomy" id="109957"/>
    <lineage>
        <taxon>Eukaryota</taxon>
        <taxon>Fungi</taxon>
        <taxon>Fungi incertae sedis</taxon>
        <taxon>Chytridiomycota</taxon>
        <taxon>Chytridiomycota incertae sedis</taxon>
        <taxon>Chytridiomycetes</taxon>
        <taxon>Chytridiales</taxon>
        <taxon>Chytriomycetaceae</taxon>
        <taxon>Physocladia</taxon>
    </lineage>
</organism>
<dbReference type="Pfam" id="PF00400">
    <property type="entry name" value="WD40"/>
    <property type="match status" value="2"/>
</dbReference>
<evidence type="ECO:0000313" key="6">
    <source>
        <dbReference type="Proteomes" id="UP001211907"/>
    </source>
</evidence>
<feature type="repeat" description="WD" evidence="3">
    <location>
        <begin position="39"/>
        <end position="71"/>
    </location>
</feature>
<feature type="compositionally biased region" description="Basic and acidic residues" evidence="4">
    <location>
        <begin position="500"/>
        <end position="511"/>
    </location>
</feature>
<sequence length="538" mass="59702">MFLLRERQTRSDPWTAATKRLFSRQFASYESGFEHSRTLRGHSGCVNTLAFDGDGRMLATGGDDCAVLIWNAVDLLTPSKPVASYSGHYSNIFSIAFGSYSNILYSCGNDGLLVRYDISRAGNLGIAVAPESTEVAHESFAALKLSICPKNDNIVLTSGQDGSIALWDMRCSSRRLQGRISSSNCQNCVTFNPTMPDLFLSSDDAGHIILRDLRMSGFENSDKKLYQYVTQLCETSRLQIANPIDTTSVVFSPCGKMFAATMQKWRPTLYSTSDSFPIAIFKSESDGLWHKSSLSSLSTARVLHGYSSSCTIKSGAFGDSTLIDYLGNCAQESMGSEHSSNRWYIESNEQGGGGLVFSVGSDDRRAYVWEVPKVSFLMDRRTQCEKFTEWSNASAIIYADNNGKSVKPFEICKEAYSIDYGALDDMKKNKTDTQPRKNNKFSNDFFGLVSPESENDKNEDLQLVIIMTLRDTLWRTPTEEYSDNTSFPSPTSSGSSWITEYDKSDHSKSEGSGEEMVGDNVQTKRKRSLDDDGNESDI</sequence>
<name>A0AAD5T562_9FUNG</name>
<dbReference type="AlphaFoldDB" id="A0AAD5T562"/>
<dbReference type="GO" id="GO:0045717">
    <property type="term" value="P:negative regulation of fatty acid biosynthetic process"/>
    <property type="evidence" value="ECO:0007669"/>
    <property type="project" value="TreeGrafter"/>
</dbReference>
<dbReference type="PROSITE" id="PS50294">
    <property type="entry name" value="WD_REPEATS_REGION"/>
    <property type="match status" value="1"/>
</dbReference>
<keyword evidence="1 3" id="KW-0853">WD repeat</keyword>
<reference evidence="5" key="1">
    <citation type="submission" date="2020-05" db="EMBL/GenBank/DDBJ databases">
        <title>Phylogenomic resolution of chytrid fungi.</title>
        <authorList>
            <person name="Stajich J.E."/>
            <person name="Amses K."/>
            <person name="Simmons R."/>
            <person name="Seto K."/>
            <person name="Myers J."/>
            <person name="Bonds A."/>
            <person name="Quandt C.A."/>
            <person name="Barry K."/>
            <person name="Liu P."/>
            <person name="Grigoriev I."/>
            <person name="Longcore J.E."/>
            <person name="James T.Y."/>
        </authorList>
    </citation>
    <scope>NUCLEOTIDE SEQUENCE</scope>
    <source>
        <strain evidence="5">JEL0513</strain>
    </source>
</reference>
<dbReference type="PANTHER" id="PTHR15574">
    <property type="entry name" value="WD REPEAT DOMAIN-CONTAINING FAMILY"/>
    <property type="match status" value="1"/>
</dbReference>
<accession>A0AAD5T562</accession>
<dbReference type="GO" id="GO:0005737">
    <property type="term" value="C:cytoplasm"/>
    <property type="evidence" value="ECO:0007669"/>
    <property type="project" value="TreeGrafter"/>
</dbReference>
<evidence type="ECO:0008006" key="7">
    <source>
        <dbReference type="Google" id="ProtNLM"/>
    </source>
</evidence>
<proteinExistence type="predicted"/>
<dbReference type="SMART" id="SM00320">
    <property type="entry name" value="WD40"/>
    <property type="match status" value="4"/>
</dbReference>
<evidence type="ECO:0000256" key="2">
    <source>
        <dbReference type="ARBA" id="ARBA00022737"/>
    </source>
</evidence>
<feature type="repeat" description="WD" evidence="3">
    <location>
        <begin position="151"/>
        <end position="177"/>
    </location>
</feature>
<evidence type="ECO:0000256" key="1">
    <source>
        <dbReference type="ARBA" id="ARBA00022574"/>
    </source>
</evidence>
<evidence type="ECO:0000256" key="3">
    <source>
        <dbReference type="PROSITE-ProRule" id="PRU00221"/>
    </source>
</evidence>
<evidence type="ECO:0000256" key="4">
    <source>
        <dbReference type="SAM" id="MobiDB-lite"/>
    </source>
</evidence>
<dbReference type="Gene3D" id="2.130.10.10">
    <property type="entry name" value="YVTN repeat-like/Quinoprotein amine dehydrogenase"/>
    <property type="match status" value="2"/>
</dbReference>
<comment type="caution">
    <text evidence="5">The sequence shown here is derived from an EMBL/GenBank/DDBJ whole genome shotgun (WGS) entry which is preliminary data.</text>
</comment>